<proteinExistence type="predicted"/>
<evidence type="ECO:0000313" key="3">
    <source>
        <dbReference type="EMBL" id="KAG2592628.1"/>
    </source>
</evidence>
<feature type="transmembrane region" description="Helical" evidence="2">
    <location>
        <begin position="114"/>
        <end position="136"/>
    </location>
</feature>
<feature type="transmembrane region" description="Helical" evidence="2">
    <location>
        <begin position="346"/>
        <end position="365"/>
    </location>
</feature>
<organism evidence="3 4">
    <name type="scientific">Panicum virgatum</name>
    <name type="common">Blackwell switchgrass</name>
    <dbReference type="NCBI Taxonomy" id="38727"/>
    <lineage>
        <taxon>Eukaryota</taxon>
        <taxon>Viridiplantae</taxon>
        <taxon>Streptophyta</taxon>
        <taxon>Embryophyta</taxon>
        <taxon>Tracheophyta</taxon>
        <taxon>Spermatophyta</taxon>
        <taxon>Magnoliopsida</taxon>
        <taxon>Liliopsida</taxon>
        <taxon>Poales</taxon>
        <taxon>Poaceae</taxon>
        <taxon>PACMAD clade</taxon>
        <taxon>Panicoideae</taxon>
        <taxon>Panicodae</taxon>
        <taxon>Paniceae</taxon>
        <taxon>Panicinae</taxon>
        <taxon>Panicum</taxon>
        <taxon>Panicum sect. Hiantes</taxon>
    </lineage>
</organism>
<reference evidence="3" key="1">
    <citation type="submission" date="2020-05" db="EMBL/GenBank/DDBJ databases">
        <title>WGS assembly of Panicum virgatum.</title>
        <authorList>
            <person name="Lovell J.T."/>
            <person name="Jenkins J."/>
            <person name="Shu S."/>
            <person name="Juenger T.E."/>
            <person name="Schmutz J."/>
        </authorList>
    </citation>
    <scope>NUCLEOTIDE SEQUENCE</scope>
    <source>
        <strain evidence="3">AP13</strain>
    </source>
</reference>
<feature type="transmembrane region" description="Helical" evidence="2">
    <location>
        <begin position="285"/>
        <end position="303"/>
    </location>
</feature>
<accession>A0A8T0S6A5</accession>
<gene>
    <name evidence="3" type="ORF">PVAP13_5NG567200</name>
</gene>
<evidence type="ECO:0000313" key="4">
    <source>
        <dbReference type="Proteomes" id="UP000823388"/>
    </source>
</evidence>
<keyword evidence="4" id="KW-1185">Reference proteome</keyword>
<feature type="transmembrane region" description="Helical" evidence="2">
    <location>
        <begin position="37"/>
        <end position="56"/>
    </location>
</feature>
<evidence type="ECO:0000256" key="2">
    <source>
        <dbReference type="SAM" id="Phobius"/>
    </source>
</evidence>
<feature type="transmembrane region" description="Helical" evidence="2">
    <location>
        <begin position="261"/>
        <end position="279"/>
    </location>
</feature>
<dbReference type="EMBL" id="CM029046">
    <property type="protein sequence ID" value="KAG2592628.1"/>
    <property type="molecule type" value="Genomic_DNA"/>
</dbReference>
<feature type="transmembrane region" description="Helical" evidence="2">
    <location>
        <begin position="227"/>
        <end position="249"/>
    </location>
</feature>
<keyword evidence="2" id="KW-1133">Transmembrane helix</keyword>
<feature type="transmembrane region" description="Helical" evidence="2">
    <location>
        <begin position="315"/>
        <end position="340"/>
    </location>
</feature>
<protein>
    <submittedName>
        <fullName evidence="3">Uncharacterized protein</fullName>
    </submittedName>
</protein>
<feature type="transmembrane region" description="Helical" evidence="2">
    <location>
        <begin position="142"/>
        <end position="164"/>
    </location>
</feature>
<comment type="caution">
    <text evidence="3">The sequence shown here is derived from an EMBL/GenBank/DDBJ whole genome shotgun (WGS) entry which is preliminary data.</text>
</comment>
<keyword evidence="2" id="KW-0472">Membrane</keyword>
<feature type="transmembrane region" description="Helical" evidence="2">
    <location>
        <begin position="185"/>
        <end position="207"/>
    </location>
</feature>
<dbReference type="Proteomes" id="UP000823388">
    <property type="component" value="Chromosome 5N"/>
</dbReference>
<keyword evidence="2" id="KW-0812">Transmembrane</keyword>
<name>A0A8T0S6A5_PANVG</name>
<evidence type="ECO:0000256" key="1">
    <source>
        <dbReference type="SAM" id="MobiDB-lite"/>
    </source>
</evidence>
<sequence>MNEQLQQGLNIEGGPPLHGTGSTEELAKSESERIKTFYQTILSVLVVFIVAALSGYKDIKELYSITNHKKVHLSNLLVAEGLLIIMTFLCAVALMMVEFFVYQYARRGRSWDRVVTILVAVTGTMLIAANTVLVIVTNRNNSALSVILAPVVVLVSVAVHAGAWMEEERSATLGSRYDMVMKGTFDMATIGTMASFALQGTVAFGYLKTPDNNQGKGDPPLDLAVCFATSTFSLVMMMICAMPLVLLPANMLEDLIRVVERLRHVVLAALAVMALVVSVEFLEGFVVLTVCPEAVALVLYYAVEFFSREAHGGSLPWLDFVFRIVAAVGFSLMTGLYGAFLGTDHYSVYLKAAMFILLLAVLSSLSRLAIPLDLPEVGGAGALEMGIAGIVSGGSRSQP</sequence>
<dbReference type="AlphaFoldDB" id="A0A8T0S6A5"/>
<feature type="region of interest" description="Disordered" evidence="1">
    <location>
        <begin position="1"/>
        <end position="25"/>
    </location>
</feature>
<feature type="transmembrane region" description="Helical" evidence="2">
    <location>
        <begin position="76"/>
        <end position="102"/>
    </location>
</feature>